<sequence length="24" mass="2727">MQRLDACLKEMLGVIHLLVKNTSN</sequence>
<name>A0A068QMM5_9GAMM</name>
<accession>A0A068QMM5</accession>
<dbReference type="Proteomes" id="UP000032721">
    <property type="component" value="Chromosome"/>
</dbReference>
<dbReference type="KEGG" id="xdo:XDD1_0464"/>
<reference evidence="1 2" key="1">
    <citation type="submission" date="2013-07" db="EMBL/GenBank/DDBJ databases">
        <authorList>
            <person name="Genoscope - CEA"/>
        </authorList>
    </citation>
    <scope>NUCLEOTIDE SEQUENCE [LARGE SCALE GENOMIC DNA]</scope>
    <source>
        <strain evidence="2">FRM16 / DSM 17909</strain>
    </source>
</reference>
<dbReference type="AlphaFoldDB" id="A0A068QMM5"/>
<gene>
    <name evidence="1" type="ORF">XDD1_0464</name>
</gene>
<dbReference type="HOGENOM" id="CLU_3421307_0_0_6"/>
<organism evidence="1 2">
    <name type="scientific">Xenorhabdus doucetiae</name>
    <dbReference type="NCBI Taxonomy" id="351671"/>
    <lineage>
        <taxon>Bacteria</taxon>
        <taxon>Pseudomonadati</taxon>
        <taxon>Pseudomonadota</taxon>
        <taxon>Gammaproteobacteria</taxon>
        <taxon>Enterobacterales</taxon>
        <taxon>Morganellaceae</taxon>
        <taxon>Xenorhabdus</taxon>
    </lineage>
</organism>
<dbReference type="EMBL" id="FO704550">
    <property type="protein sequence ID" value="CDG16167.1"/>
    <property type="molecule type" value="Genomic_DNA"/>
</dbReference>
<proteinExistence type="predicted"/>
<evidence type="ECO:0000313" key="2">
    <source>
        <dbReference type="Proteomes" id="UP000032721"/>
    </source>
</evidence>
<protein>
    <submittedName>
        <fullName evidence="1">Uncharacterized protein</fullName>
    </submittedName>
</protein>
<evidence type="ECO:0000313" key="1">
    <source>
        <dbReference type="EMBL" id="CDG16167.1"/>
    </source>
</evidence>